<dbReference type="SUPFAM" id="SSF117281">
    <property type="entry name" value="Kelch motif"/>
    <property type="match status" value="1"/>
</dbReference>
<name>A0A061SJZ5_9CHLO</name>
<feature type="compositionally biased region" description="Polar residues" evidence="1">
    <location>
        <begin position="390"/>
        <end position="402"/>
    </location>
</feature>
<feature type="compositionally biased region" description="Polar residues" evidence="1">
    <location>
        <begin position="325"/>
        <end position="334"/>
    </location>
</feature>
<evidence type="ECO:0000256" key="1">
    <source>
        <dbReference type="SAM" id="MobiDB-lite"/>
    </source>
</evidence>
<evidence type="ECO:0000313" key="2">
    <source>
        <dbReference type="EMBL" id="JAC83210.1"/>
    </source>
</evidence>
<gene>
    <name evidence="2" type="primary">ZTL</name>
    <name evidence="2" type="ORF">TSPGSL018_3898</name>
</gene>
<reference evidence="2" key="1">
    <citation type="submission" date="2014-05" db="EMBL/GenBank/DDBJ databases">
        <title>The transcriptome of the halophilic microalga Tetraselmis sp. GSL018 isolated from the Great Salt Lake, Utah.</title>
        <authorList>
            <person name="Jinkerson R.E."/>
            <person name="D'Adamo S."/>
            <person name="Posewitz M.C."/>
        </authorList>
    </citation>
    <scope>NUCLEOTIDE SEQUENCE</scope>
    <source>
        <strain evidence="2">GSL018</strain>
    </source>
</reference>
<feature type="compositionally biased region" description="Polar residues" evidence="1">
    <location>
        <begin position="357"/>
        <end position="368"/>
    </location>
</feature>
<organism evidence="2">
    <name type="scientific">Tetraselmis sp. GSL018</name>
    <dbReference type="NCBI Taxonomy" id="582737"/>
    <lineage>
        <taxon>Eukaryota</taxon>
        <taxon>Viridiplantae</taxon>
        <taxon>Chlorophyta</taxon>
        <taxon>core chlorophytes</taxon>
        <taxon>Chlorodendrophyceae</taxon>
        <taxon>Chlorodendrales</taxon>
        <taxon>Chlorodendraceae</taxon>
        <taxon>Tetraselmis</taxon>
    </lineage>
</organism>
<proteinExistence type="predicted"/>
<dbReference type="Gene3D" id="2.120.10.80">
    <property type="entry name" value="Kelch-type beta propeller"/>
    <property type="match status" value="2"/>
</dbReference>
<dbReference type="PANTHER" id="PTHR46175:SF5">
    <property type="entry name" value="ADAGIO PROTEIN 1"/>
    <property type="match status" value="1"/>
</dbReference>
<protein>
    <submittedName>
        <fullName evidence="2">Clock-associated PAS protein ZTL</fullName>
    </submittedName>
</protein>
<dbReference type="AlphaFoldDB" id="A0A061SJZ5"/>
<dbReference type="InterPro" id="IPR015915">
    <property type="entry name" value="Kelch-typ_b-propeller"/>
</dbReference>
<dbReference type="Pfam" id="PF24681">
    <property type="entry name" value="Kelch_KLHDC2_KLHL20_DRC7"/>
    <property type="match status" value="1"/>
</dbReference>
<accession>A0A061SJZ5</accession>
<dbReference type="PANTHER" id="PTHR46175">
    <property type="entry name" value="BACTERIOOPSIN TRANSCRIPTIONAL ACTIVATOR"/>
    <property type="match status" value="1"/>
</dbReference>
<sequence>MFGGESLTGEALNDTYILDLSAENPCWQVLNVLKRPSARWGHTLRWLRNSWVILFGGYGPEGPLNDVHILDLEAEAKVWERVQTPSSPSPRSWHSSCMVHGSQMVVFGGKDEAGGLLNDTVVLDLRDPESACWREVDTIWRPPGVLGHSLCTTTDSKIFMFGGLQSNGSIRLRTNDVFLLDLEAVKPSWQYLSGSTLPAGRCLSGQGPSPRLEPVTGSLIGGQVLVFGGSTETGDAPCNEVYAVDPESKSPRWQRMDVSGDAPGKGWGFSACTVGNHKVVLPCGTPSGEMLLHEFRELSIVSSATPDGRQGRRAGRASATRLPSMGSSSRNPQENRAPWTHSWCPEPHQPGAAGSPAISSGVTTQLDDSTGRQDPPPAGSNEGVLAGTAPETSGSVEDTVTSPAADGEASTSGAAKD</sequence>
<dbReference type="EMBL" id="GBEZ01001793">
    <property type="protein sequence ID" value="JAC83210.1"/>
    <property type="molecule type" value="Transcribed_RNA"/>
</dbReference>
<feature type="region of interest" description="Disordered" evidence="1">
    <location>
        <begin position="303"/>
        <end position="417"/>
    </location>
</feature>